<dbReference type="InterPro" id="IPR031736">
    <property type="entry name" value="REXO1-like_dom"/>
</dbReference>
<keyword evidence="8" id="KW-1185">Reference proteome</keyword>
<evidence type="ECO:0000256" key="4">
    <source>
        <dbReference type="ARBA" id="ARBA00022801"/>
    </source>
</evidence>
<dbReference type="InterPro" id="IPR034922">
    <property type="entry name" value="REX1-like_exo"/>
</dbReference>
<dbReference type="AlphaFoldDB" id="A0A1I7X3P9"/>
<dbReference type="GO" id="GO:0004527">
    <property type="term" value="F:exonuclease activity"/>
    <property type="evidence" value="ECO:0007669"/>
    <property type="project" value="UniProtKB-KW"/>
</dbReference>
<comment type="similarity">
    <text evidence="2">Belongs to the REXO1/REXO3 family.</text>
</comment>
<evidence type="ECO:0000256" key="3">
    <source>
        <dbReference type="ARBA" id="ARBA00022722"/>
    </source>
</evidence>
<dbReference type="CDD" id="cd06145">
    <property type="entry name" value="REX1_like"/>
    <property type="match status" value="1"/>
</dbReference>
<dbReference type="PANTHER" id="PTHR12801:SF115">
    <property type="entry name" value="FI18136P1-RELATED"/>
    <property type="match status" value="1"/>
</dbReference>
<dbReference type="GO" id="GO:0010629">
    <property type="term" value="P:negative regulation of gene expression"/>
    <property type="evidence" value="ECO:0007669"/>
    <property type="project" value="UniProtKB-ARBA"/>
</dbReference>
<dbReference type="InterPro" id="IPR047021">
    <property type="entry name" value="REXO1/3/4-like"/>
</dbReference>
<proteinExistence type="inferred from homology"/>
<dbReference type="InterPro" id="IPR013520">
    <property type="entry name" value="Ribonucl_H"/>
</dbReference>
<accession>A0A1I7X3P9</accession>
<evidence type="ECO:0000256" key="6">
    <source>
        <dbReference type="ARBA" id="ARBA00023242"/>
    </source>
</evidence>
<dbReference type="FunFam" id="3.30.420.10:FF:000031">
    <property type="entry name" value="RNA exonuclease 1"/>
    <property type="match status" value="1"/>
</dbReference>
<keyword evidence="5" id="KW-0269">Exonuclease</keyword>
<evidence type="ECO:0000259" key="7">
    <source>
        <dbReference type="SMART" id="SM00479"/>
    </source>
</evidence>
<keyword evidence="3" id="KW-0540">Nuclease</keyword>
<evidence type="ECO:0000313" key="8">
    <source>
        <dbReference type="Proteomes" id="UP000095283"/>
    </source>
</evidence>
<name>A0A1I7X3P9_HETBA</name>
<dbReference type="GO" id="GO:0003676">
    <property type="term" value="F:nucleic acid binding"/>
    <property type="evidence" value="ECO:0007669"/>
    <property type="project" value="InterPro"/>
</dbReference>
<dbReference type="Proteomes" id="UP000095283">
    <property type="component" value="Unplaced"/>
</dbReference>
<protein>
    <submittedName>
        <fullName evidence="9">Exonuclease domain-containing protein</fullName>
    </submittedName>
</protein>
<reference evidence="9" key="1">
    <citation type="submission" date="2016-11" db="UniProtKB">
        <authorList>
            <consortium name="WormBaseParasite"/>
        </authorList>
    </citation>
    <scope>IDENTIFICATION</scope>
</reference>
<dbReference type="GO" id="GO:0005634">
    <property type="term" value="C:nucleus"/>
    <property type="evidence" value="ECO:0007669"/>
    <property type="project" value="UniProtKB-SubCell"/>
</dbReference>
<organism evidence="8 9">
    <name type="scientific">Heterorhabditis bacteriophora</name>
    <name type="common">Entomopathogenic nematode worm</name>
    <dbReference type="NCBI Taxonomy" id="37862"/>
    <lineage>
        <taxon>Eukaryota</taxon>
        <taxon>Metazoa</taxon>
        <taxon>Ecdysozoa</taxon>
        <taxon>Nematoda</taxon>
        <taxon>Chromadorea</taxon>
        <taxon>Rhabditida</taxon>
        <taxon>Rhabditina</taxon>
        <taxon>Rhabditomorpha</taxon>
        <taxon>Strongyloidea</taxon>
        <taxon>Heterorhabditidae</taxon>
        <taxon>Heterorhabditis</taxon>
    </lineage>
</organism>
<sequence>MTLIPSNSFIDFQQIVCSSLPNECSTKQHIIKGSRLQRILAPVESVEEDWRNTQRQMLKNKIYCSLYWYLLTKEQLRTNGFPRWTNRYKNCVSIELNYFDKQSGKKTYAECGDLERKCARCGKDYNLDRNGKVVKAACIYHPIPIKYIGPNVPKYNCCGEEIGAKGCTQACSHVSDTRLESTLREFKQTETPQSSLDPRTGNVYALDCESVYTVCGPEVARITLVDIFGETVLDCTFRPRNTIVDYNTRFSGLTRERVLGSRLRLSDAHAFLSHFINSETILIGHGLDNDLKALGVVHNKIVDTSILYPHWKGSPYKYGLKLLTKHILNRDIQQGSMGHDSREDAIATMELVLHKLGFGC</sequence>
<dbReference type="SMART" id="SM00479">
    <property type="entry name" value="EXOIII"/>
    <property type="match status" value="1"/>
</dbReference>
<evidence type="ECO:0000313" key="9">
    <source>
        <dbReference type="WBParaSite" id="Hba_12004"/>
    </source>
</evidence>
<evidence type="ECO:0000256" key="5">
    <source>
        <dbReference type="ARBA" id="ARBA00022839"/>
    </source>
</evidence>
<keyword evidence="6" id="KW-0539">Nucleus</keyword>
<evidence type="ECO:0000256" key="2">
    <source>
        <dbReference type="ARBA" id="ARBA00006357"/>
    </source>
</evidence>
<evidence type="ECO:0000256" key="1">
    <source>
        <dbReference type="ARBA" id="ARBA00004123"/>
    </source>
</evidence>
<comment type="subcellular location">
    <subcellularLocation>
        <location evidence="1">Nucleus</location>
    </subcellularLocation>
</comment>
<dbReference type="Pfam" id="PF15870">
    <property type="entry name" value="EloA-BP1"/>
    <property type="match status" value="1"/>
</dbReference>
<dbReference type="InterPro" id="IPR012337">
    <property type="entry name" value="RNaseH-like_sf"/>
</dbReference>
<dbReference type="Gene3D" id="3.30.420.10">
    <property type="entry name" value="Ribonuclease H-like superfamily/Ribonuclease H"/>
    <property type="match status" value="1"/>
</dbReference>
<dbReference type="SUPFAM" id="SSF53098">
    <property type="entry name" value="Ribonuclease H-like"/>
    <property type="match status" value="1"/>
</dbReference>
<dbReference type="InterPro" id="IPR036397">
    <property type="entry name" value="RNaseH_sf"/>
</dbReference>
<feature type="domain" description="Exonuclease" evidence="7">
    <location>
        <begin position="202"/>
        <end position="359"/>
    </location>
</feature>
<dbReference type="WBParaSite" id="Hba_12004">
    <property type="protein sequence ID" value="Hba_12004"/>
    <property type="gene ID" value="Hba_12004"/>
</dbReference>
<dbReference type="PANTHER" id="PTHR12801">
    <property type="entry name" value="RNA EXONUCLEASE REXO1 / RECO3 FAMILY MEMBER-RELATED"/>
    <property type="match status" value="1"/>
</dbReference>
<keyword evidence="4" id="KW-0378">Hydrolase</keyword>